<dbReference type="RefSeq" id="WP_047876832.1">
    <property type="nucleotide sequence ID" value="NZ_LDOT01000001.1"/>
</dbReference>
<evidence type="ECO:0000256" key="4">
    <source>
        <dbReference type="ARBA" id="ARBA00023295"/>
    </source>
</evidence>
<dbReference type="Pfam" id="PF02839">
    <property type="entry name" value="CBM_5_12"/>
    <property type="match status" value="1"/>
</dbReference>
<dbReference type="Pfam" id="PF00704">
    <property type="entry name" value="Glyco_hydro_18"/>
    <property type="match status" value="1"/>
</dbReference>
<dbReference type="OrthoDB" id="315328at2"/>
<dbReference type="CDD" id="cd02871">
    <property type="entry name" value="GH18_chitinase_D-like"/>
    <property type="match status" value="1"/>
</dbReference>
<dbReference type="CDD" id="cd12214">
    <property type="entry name" value="ChiA1_BD"/>
    <property type="match status" value="1"/>
</dbReference>
<dbReference type="CDD" id="cd12215">
    <property type="entry name" value="ChiC_BD"/>
    <property type="match status" value="1"/>
</dbReference>
<evidence type="ECO:0000256" key="6">
    <source>
        <dbReference type="SAM" id="SignalP"/>
    </source>
</evidence>
<feature type="chain" id="PRO_5005252557" evidence="6">
    <location>
        <begin position="25"/>
        <end position="732"/>
    </location>
</feature>
<dbReference type="InterPro" id="IPR051024">
    <property type="entry name" value="GlcNAc_Chitin_IntDeg"/>
</dbReference>
<evidence type="ECO:0000256" key="5">
    <source>
        <dbReference type="RuleBase" id="RU000489"/>
    </source>
</evidence>
<organism evidence="8 9">
    <name type="scientific">Photobacterium aquae</name>
    <dbReference type="NCBI Taxonomy" id="1195763"/>
    <lineage>
        <taxon>Bacteria</taxon>
        <taxon>Pseudomonadati</taxon>
        <taxon>Pseudomonadota</taxon>
        <taxon>Gammaproteobacteria</taxon>
        <taxon>Vibrionales</taxon>
        <taxon>Vibrionaceae</taxon>
        <taxon>Photobacterium</taxon>
    </lineage>
</organism>
<reference evidence="8 9" key="1">
    <citation type="submission" date="2015-05" db="EMBL/GenBank/DDBJ databases">
        <title>Photobacterium galathea sp. nov.</title>
        <authorList>
            <person name="Machado H."/>
            <person name="Gram L."/>
        </authorList>
    </citation>
    <scope>NUCLEOTIDE SEQUENCE [LARGE SCALE GENOMIC DNA]</scope>
    <source>
        <strain evidence="8 9">CGMCC 1.12159</strain>
    </source>
</reference>
<evidence type="ECO:0000313" key="9">
    <source>
        <dbReference type="Proteomes" id="UP000036097"/>
    </source>
</evidence>
<dbReference type="SUPFAM" id="SSF51055">
    <property type="entry name" value="Carbohydrate binding domain"/>
    <property type="match status" value="1"/>
</dbReference>
<evidence type="ECO:0000313" key="8">
    <source>
        <dbReference type="EMBL" id="KLV09543.1"/>
    </source>
</evidence>
<feature type="domain" description="GH18" evidence="7">
    <location>
        <begin position="35"/>
        <end position="333"/>
    </location>
</feature>
<dbReference type="InterPro" id="IPR003610">
    <property type="entry name" value="CBM5/12"/>
</dbReference>
<dbReference type="InterPro" id="IPR032179">
    <property type="entry name" value="Cry22Aa_Ig-like"/>
</dbReference>
<dbReference type="InterPro" id="IPR011583">
    <property type="entry name" value="Chitinase_II/V-like_cat"/>
</dbReference>
<dbReference type="Gene3D" id="2.60.40.2550">
    <property type="match status" value="1"/>
</dbReference>
<name>A0A0J1HD30_9GAMM</name>
<dbReference type="SMART" id="SM00636">
    <property type="entry name" value="Glyco_18"/>
    <property type="match status" value="1"/>
</dbReference>
<dbReference type="InterPro" id="IPR017853">
    <property type="entry name" value="GH"/>
</dbReference>
<dbReference type="EMBL" id="LDOT01000001">
    <property type="protein sequence ID" value="KLV09543.1"/>
    <property type="molecule type" value="Genomic_DNA"/>
</dbReference>
<keyword evidence="2 5" id="KW-0378">Hydrolase</keyword>
<dbReference type="PROSITE" id="PS50194">
    <property type="entry name" value="FILAMIN_REPEAT"/>
    <property type="match status" value="1"/>
</dbReference>
<feature type="signal peptide" evidence="6">
    <location>
        <begin position="1"/>
        <end position="24"/>
    </location>
</feature>
<dbReference type="PROSITE" id="PS51910">
    <property type="entry name" value="GH18_2"/>
    <property type="match status" value="1"/>
</dbReference>
<accession>A0A0J1HD30</accession>
<dbReference type="Proteomes" id="UP000036097">
    <property type="component" value="Unassembled WGS sequence"/>
</dbReference>
<dbReference type="SUPFAM" id="SSF51445">
    <property type="entry name" value="(Trans)glycosidases"/>
    <property type="match status" value="1"/>
</dbReference>
<keyword evidence="3" id="KW-0119">Carbohydrate metabolism</keyword>
<dbReference type="Gene3D" id="2.10.10.20">
    <property type="entry name" value="Carbohydrate-binding module superfamily 5/12"/>
    <property type="match status" value="1"/>
</dbReference>
<dbReference type="InterPro" id="IPR036573">
    <property type="entry name" value="CBM_sf_5/12"/>
</dbReference>
<dbReference type="GO" id="GO:0004553">
    <property type="term" value="F:hydrolase activity, hydrolyzing O-glycosyl compounds"/>
    <property type="evidence" value="ECO:0007669"/>
    <property type="project" value="InterPro"/>
</dbReference>
<dbReference type="Gene3D" id="3.20.20.80">
    <property type="entry name" value="Glycosidases"/>
    <property type="match status" value="1"/>
</dbReference>
<comment type="caution">
    <text evidence="8">The sequence shown here is derived from an EMBL/GenBank/DDBJ whole genome shotgun (WGS) entry which is preliminary data.</text>
</comment>
<protein>
    <submittedName>
        <fullName evidence="8">Chitinase</fullName>
    </submittedName>
</protein>
<dbReference type="InterPro" id="IPR001579">
    <property type="entry name" value="Glyco_hydro_18_chit_AS"/>
</dbReference>
<dbReference type="PATRIC" id="fig|1195763.3.peg.33"/>
<dbReference type="InterPro" id="IPR013783">
    <property type="entry name" value="Ig-like_fold"/>
</dbReference>
<dbReference type="GO" id="GO:0008061">
    <property type="term" value="F:chitin binding"/>
    <property type="evidence" value="ECO:0007669"/>
    <property type="project" value="InterPro"/>
</dbReference>
<dbReference type="GO" id="GO:0005576">
    <property type="term" value="C:extracellular region"/>
    <property type="evidence" value="ECO:0007669"/>
    <property type="project" value="InterPro"/>
</dbReference>
<keyword evidence="4 5" id="KW-0326">Glycosidase</keyword>
<dbReference type="PANTHER" id="PTHR34823">
    <property type="entry name" value="GLCNAC-BINDING PROTEIN A"/>
    <property type="match status" value="1"/>
</dbReference>
<dbReference type="PANTHER" id="PTHR34823:SF1">
    <property type="entry name" value="CHITIN-BINDING TYPE-4 DOMAIN-CONTAINING PROTEIN"/>
    <property type="match status" value="1"/>
</dbReference>
<dbReference type="InterPro" id="IPR001223">
    <property type="entry name" value="Glyco_hydro18_cat"/>
</dbReference>
<dbReference type="GO" id="GO:0030246">
    <property type="term" value="F:carbohydrate binding"/>
    <property type="evidence" value="ECO:0007669"/>
    <property type="project" value="InterPro"/>
</dbReference>
<comment type="similarity">
    <text evidence="1">Belongs to the glycosyl hydrolase 18 family. Chitinase class II subfamily.</text>
</comment>
<dbReference type="STRING" id="1195763.ABT56_00150"/>
<sequence>MLKRNVLQLAVTLGITVMSGAAYADNTKMVNPEGGVVVGYWHNWCDGAGYQGGNAPCVTLDEVNPMYNVLNVSFMKVFDVAEGRIPTFRLDPAIGLSEQQFTDQITALNKQGRSVLIALGGADAHIELKTGDEHAFADEIIRVTDRYGFDGLDIDLEQAAVTAADNQTVIPAALRIVKDHYQAQGKNFLITMAPEFPYLTTGGKYVPYIENLEGYYDWINPQFYNQGGDGIWIDGVGWIAQNNDALKEEFIYYISDSLVNGSRGFHKIPHNKLVFGIPSSIDAAATGFVKQPQDLYDAFDRLKNQGQPLRGVMTWSVNWDMGTNASGQAYNEQFIKDYGPYVHQQNPTPPPPSNGEPILKGIDNARVQHGSVFNELAGVSASDKEDGDLTGSIVVEGSVDTGAIGTYVLTYRVQDSDKNETVKARSVEVYSHKPVFNGVSDTTVQIGTAFNPRAGVTANDNEDGDLTDTIQITGEVNTNKAGSYKLQYAVTDSANQTVSVERKVTVTDGSSCANAWDASATYVEGDQVSHNGATWEAAWWTRGDEPGTTGEWGVWRKVGDSSCGGDITDPETGIELKVTGLASEYVAVNGDVRLSLELTANEALDVTVMAVDSTGTVVNQAKVNLNGNRSITLDIFNAEAGQYTLDVVGTAENGEMTLFTSPFTVKADGGVTPPPGDYPPYQAGHSYQAGDIVVGNDSNLYECKPWPYTGWCASASYAPGDSLYWQDAWTKR</sequence>
<evidence type="ECO:0000259" key="7">
    <source>
        <dbReference type="PROSITE" id="PS51910"/>
    </source>
</evidence>
<gene>
    <name evidence="8" type="ORF">ABT56_00150</name>
</gene>
<dbReference type="PROSITE" id="PS01095">
    <property type="entry name" value="GH18_1"/>
    <property type="match status" value="1"/>
</dbReference>
<keyword evidence="9" id="KW-1185">Reference proteome</keyword>
<evidence type="ECO:0000256" key="1">
    <source>
        <dbReference type="ARBA" id="ARBA00009121"/>
    </source>
</evidence>
<dbReference type="SMART" id="SM00495">
    <property type="entry name" value="ChtBD3"/>
    <property type="match status" value="2"/>
</dbReference>
<proteinExistence type="inferred from homology"/>
<dbReference type="Pfam" id="PF16403">
    <property type="entry name" value="Bact_surface_Ig-like"/>
    <property type="match status" value="2"/>
</dbReference>
<dbReference type="InterPro" id="IPR017868">
    <property type="entry name" value="Filamin/ABP280_repeat-like"/>
</dbReference>
<keyword evidence="6" id="KW-0732">Signal</keyword>
<dbReference type="AlphaFoldDB" id="A0A0J1HD30"/>
<dbReference type="Gene3D" id="2.60.40.10">
    <property type="entry name" value="Immunoglobulins"/>
    <property type="match status" value="2"/>
</dbReference>
<evidence type="ECO:0000256" key="2">
    <source>
        <dbReference type="ARBA" id="ARBA00022801"/>
    </source>
</evidence>
<dbReference type="GO" id="GO:0005975">
    <property type="term" value="P:carbohydrate metabolic process"/>
    <property type="evidence" value="ECO:0007669"/>
    <property type="project" value="InterPro"/>
</dbReference>
<evidence type="ECO:0000256" key="3">
    <source>
        <dbReference type="ARBA" id="ARBA00023277"/>
    </source>
</evidence>